<accession>A0A6H9WGH3</accession>
<dbReference type="EMBL" id="WBJY01000002">
    <property type="protein sequence ID" value="KAB1648114.1"/>
    <property type="molecule type" value="Genomic_DNA"/>
</dbReference>
<dbReference type="OrthoDB" id="2363925at2"/>
<dbReference type="Proteomes" id="UP000431744">
    <property type="component" value="Unassembled WGS sequence"/>
</dbReference>
<evidence type="ECO:0000313" key="3">
    <source>
        <dbReference type="Proteomes" id="UP000431744"/>
    </source>
</evidence>
<dbReference type="RefSeq" id="WP_158029309.1">
    <property type="nucleotide sequence ID" value="NZ_BMHG01000001.1"/>
</dbReference>
<dbReference type="NCBIfam" id="NF047843">
    <property type="entry name" value="MST_Rv0443"/>
    <property type="match status" value="1"/>
</dbReference>
<dbReference type="InterPro" id="IPR024775">
    <property type="entry name" value="DinB-like"/>
</dbReference>
<sequence length="169" mass="18564">MDAIDVLRDLANRPRRAAEALRDRLDPEVLNAHPGGHDNSVAWLLWHSGREIDAQLAPLSGADPVWSTQEFDQRFDLGPLGETHGYGHTPEQAHAIAVDDAALLLDYLGACFDALDAYLGTLDEAALDEVIDRNWQPPVTRGVRLISLIDDAAQHIAQAAYVLGMPRRD</sequence>
<evidence type="ECO:0000313" key="2">
    <source>
        <dbReference type="EMBL" id="KAB1648114.1"/>
    </source>
</evidence>
<proteinExistence type="predicted"/>
<evidence type="ECO:0000259" key="1">
    <source>
        <dbReference type="Pfam" id="PF12867"/>
    </source>
</evidence>
<organism evidence="2 3">
    <name type="scientific">Pseudoclavibacter endophyticus</name>
    <dbReference type="NCBI Taxonomy" id="1778590"/>
    <lineage>
        <taxon>Bacteria</taxon>
        <taxon>Bacillati</taxon>
        <taxon>Actinomycetota</taxon>
        <taxon>Actinomycetes</taxon>
        <taxon>Micrococcales</taxon>
        <taxon>Microbacteriaceae</taxon>
        <taxon>Pseudoclavibacter</taxon>
    </lineage>
</organism>
<dbReference type="Gene3D" id="1.20.120.450">
    <property type="entry name" value="dinb family like domain"/>
    <property type="match status" value="1"/>
</dbReference>
<dbReference type="AlphaFoldDB" id="A0A6H9WGH3"/>
<gene>
    <name evidence="2" type="ORF">F8O04_10345</name>
</gene>
<dbReference type="SUPFAM" id="SSF109854">
    <property type="entry name" value="DinB/YfiT-like putative metalloenzymes"/>
    <property type="match status" value="1"/>
</dbReference>
<name>A0A6H9WGH3_9MICO</name>
<dbReference type="InterPro" id="IPR034660">
    <property type="entry name" value="DinB/YfiT-like"/>
</dbReference>
<feature type="domain" description="DinB-like" evidence="1">
    <location>
        <begin position="15"/>
        <end position="158"/>
    </location>
</feature>
<dbReference type="Pfam" id="PF12867">
    <property type="entry name" value="DinB_2"/>
    <property type="match status" value="1"/>
</dbReference>
<comment type="caution">
    <text evidence="2">The sequence shown here is derived from an EMBL/GenBank/DDBJ whole genome shotgun (WGS) entry which is preliminary data.</text>
</comment>
<reference evidence="2 3" key="1">
    <citation type="submission" date="2019-09" db="EMBL/GenBank/DDBJ databases">
        <title>Phylogeny of genus Pseudoclavibacter and closely related genus.</title>
        <authorList>
            <person name="Li Y."/>
        </authorList>
    </citation>
    <scope>NUCLEOTIDE SEQUENCE [LARGE SCALE GENOMIC DNA]</scope>
    <source>
        <strain evidence="2 3">EGI 60007</strain>
    </source>
</reference>
<keyword evidence="3" id="KW-1185">Reference proteome</keyword>
<protein>
    <submittedName>
        <fullName evidence="2">DinB family protein</fullName>
    </submittedName>
</protein>